<dbReference type="SUPFAM" id="SSF55821">
    <property type="entry name" value="YrdC/RibB"/>
    <property type="match status" value="1"/>
</dbReference>
<evidence type="ECO:0000256" key="1">
    <source>
        <dbReference type="ARBA" id="ARBA00004496"/>
    </source>
</evidence>
<dbReference type="PROSITE" id="PS51163">
    <property type="entry name" value="YRDC"/>
    <property type="match status" value="1"/>
</dbReference>
<keyword evidence="5" id="KW-0808">Transferase</keyword>
<dbReference type="EMBL" id="CP022196">
    <property type="protein sequence ID" value="ATG49460.1"/>
    <property type="molecule type" value="Genomic_DNA"/>
</dbReference>
<dbReference type="OrthoDB" id="9814580at2"/>
<dbReference type="PANTHER" id="PTHR17490:SF16">
    <property type="entry name" value="THREONYLCARBAMOYL-AMP SYNTHASE"/>
    <property type="match status" value="1"/>
</dbReference>
<gene>
    <name evidence="13" type="ORF">CEW89_18885</name>
</gene>
<dbReference type="RefSeq" id="WP_096806951.1">
    <property type="nucleotide sequence ID" value="NZ_CP022196.1"/>
</dbReference>
<evidence type="ECO:0000256" key="8">
    <source>
        <dbReference type="ARBA" id="ARBA00022741"/>
    </source>
</evidence>
<dbReference type="EC" id="2.7.7.87" evidence="3"/>
<evidence type="ECO:0000256" key="5">
    <source>
        <dbReference type="ARBA" id="ARBA00022679"/>
    </source>
</evidence>
<reference evidence="13 14" key="1">
    <citation type="submission" date="2017-06" db="EMBL/GenBank/DDBJ databases">
        <title>Celeribacter sp. TSPH2 complete genome sequence.</title>
        <authorList>
            <person name="Woo J.-H."/>
            <person name="Kim H.-S."/>
        </authorList>
    </citation>
    <scope>NUCLEOTIDE SEQUENCE [LARGE SCALE GENOMIC DNA]</scope>
    <source>
        <strain evidence="13 14">TSPH2</strain>
    </source>
</reference>
<keyword evidence="8" id="KW-0547">Nucleotide-binding</keyword>
<comment type="catalytic activity">
    <reaction evidence="11">
        <text>L-threonine + hydrogencarbonate + ATP = L-threonylcarbamoyladenylate + diphosphate + H2O</text>
        <dbReference type="Rhea" id="RHEA:36407"/>
        <dbReference type="ChEBI" id="CHEBI:15377"/>
        <dbReference type="ChEBI" id="CHEBI:17544"/>
        <dbReference type="ChEBI" id="CHEBI:30616"/>
        <dbReference type="ChEBI" id="CHEBI:33019"/>
        <dbReference type="ChEBI" id="CHEBI:57926"/>
        <dbReference type="ChEBI" id="CHEBI:73682"/>
        <dbReference type="EC" id="2.7.7.87"/>
    </reaction>
</comment>
<feature type="domain" description="YrdC-like" evidence="12">
    <location>
        <begin position="2"/>
        <end position="187"/>
    </location>
</feature>
<dbReference type="NCBIfam" id="TIGR00057">
    <property type="entry name" value="L-threonylcarbamoyladenylate synthase"/>
    <property type="match status" value="1"/>
</dbReference>
<organism evidence="13 14">
    <name type="scientific">Celeribacter ethanolicus</name>
    <dbReference type="NCBI Taxonomy" id="1758178"/>
    <lineage>
        <taxon>Bacteria</taxon>
        <taxon>Pseudomonadati</taxon>
        <taxon>Pseudomonadota</taxon>
        <taxon>Alphaproteobacteria</taxon>
        <taxon>Rhodobacterales</taxon>
        <taxon>Roseobacteraceae</taxon>
        <taxon>Celeribacter</taxon>
    </lineage>
</organism>
<dbReference type="Pfam" id="PF01300">
    <property type="entry name" value="Sua5_yciO_yrdC"/>
    <property type="match status" value="1"/>
</dbReference>
<dbReference type="GO" id="GO:0008033">
    <property type="term" value="P:tRNA processing"/>
    <property type="evidence" value="ECO:0007669"/>
    <property type="project" value="UniProtKB-KW"/>
</dbReference>
<evidence type="ECO:0000256" key="7">
    <source>
        <dbReference type="ARBA" id="ARBA00022695"/>
    </source>
</evidence>
<evidence type="ECO:0000256" key="2">
    <source>
        <dbReference type="ARBA" id="ARBA00007663"/>
    </source>
</evidence>
<evidence type="ECO:0000256" key="10">
    <source>
        <dbReference type="ARBA" id="ARBA00029774"/>
    </source>
</evidence>
<dbReference type="STRING" id="1758178.GCA_001550095_02490"/>
<dbReference type="GO" id="GO:0003725">
    <property type="term" value="F:double-stranded RNA binding"/>
    <property type="evidence" value="ECO:0007669"/>
    <property type="project" value="InterPro"/>
</dbReference>
<dbReference type="GO" id="GO:0061710">
    <property type="term" value="F:L-threonylcarbamoyladenylate synthase"/>
    <property type="evidence" value="ECO:0007669"/>
    <property type="project" value="UniProtKB-EC"/>
</dbReference>
<keyword evidence="14" id="KW-1185">Reference proteome</keyword>
<comment type="similarity">
    <text evidence="2">Belongs to the SUA5 family.</text>
</comment>
<keyword evidence="6" id="KW-0819">tRNA processing</keyword>
<dbReference type="InterPro" id="IPR017945">
    <property type="entry name" value="DHBP_synth_RibB-like_a/b_dom"/>
</dbReference>
<keyword evidence="9" id="KW-0067">ATP-binding</keyword>
<dbReference type="InterPro" id="IPR050156">
    <property type="entry name" value="TC-AMP_synthase_SUA5"/>
</dbReference>
<evidence type="ECO:0000256" key="9">
    <source>
        <dbReference type="ARBA" id="ARBA00022840"/>
    </source>
</evidence>
<evidence type="ECO:0000256" key="3">
    <source>
        <dbReference type="ARBA" id="ARBA00012584"/>
    </source>
</evidence>
<accession>A0A291GH89</accession>
<keyword evidence="4" id="KW-0963">Cytoplasm</keyword>
<dbReference type="GO" id="GO:0005524">
    <property type="term" value="F:ATP binding"/>
    <property type="evidence" value="ECO:0007669"/>
    <property type="project" value="UniProtKB-KW"/>
</dbReference>
<dbReference type="AlphaFoldDB" id="A0A291GH89"/>
<sequence length="197" mass="20409">MIPSAEQIAEVLGQGGVVLLPTDTVLGLAASPAFPEAVDKIYALKQRPRQKNLPIMVADADQIFELGADVSFEAAKLLASPYVPGALTLILPVDAQRAPTWLDGRSEIAVRIPDNDLLLNALRLAGPLMVTSANRSGAETPATTDDALAQLHGAPDLTVPGKGAAPAPSTIVNCTVTPVEIERHGVVSAAQIAETLA</sequence>
<dbReference type="GO" id="GO:0006450">
    <property type="term" value="P:regulation of translational fidelity"/>
    <property type="evidence" value="ECO:0007669"/>
    <property type="project" value="TreeGrafter"/>
</dbReference>
<dbReference type="KEGG" id="ceh:CEW89_18885"/>
<protein>
    <recommendedName>
        <fullName evidence="10">L-threonylcarbamoyladenylate synthase</fullName>
        <ecNumber evidence="3">2.7.7.87</ecNumber>
    </recommendedName>
    <alternativeName>
        <fullName evidence="10">L-threonylcarbamoyladenylate synthase</fullName>
    </alternativeName>
</protein>
<dbReference type="Proteomes" id="UP000217935">
    <property type="component" value="Chromosome"/>
</dbReference>
<evidence type="ECO:0000259" key="12">
    <source>
        <dbReference type="PROSITE" id="PS51163"/>
    </source>
</evidence>
<evidence type="ECO:0000313" key="13">
    <source>
        <dbReference type="EMBL" id="ATG49460.1"/>
    </source>
</evidence>
<evidence type="ECO:0000256" key="11">
    <source>
        <dbReference type="ARBA" id="ARBA00048366"/>
    </source>
</evidence>
<dbReference type="PANTHER" id="PTHR17490">
    <property type="entry name" value="SUA5"/>
    <property type="match status" value="1"/>
</dbReference>
<dbReference type="GO" id="GO:0000049">
    <property type="term" value="F:tRNA binding"/>
    <property type="evidence" value="ECO:0007669"/>
    <property type="project" value="TreeGrafter"/>
</dbReference>
<comment type="subcellular location">
    <subcellularLocation>
        <location evidence="1">Cytoplasm</location>
    </subcellularLocation>
</comment>
<dbReference type="InterPro" id="IPR006070">
    <property type="entry name" value="Sua5-like_dom"/>
</dbReference>
<proteinExistence type="inferred from homology"/>
<keyword evidence="7" id="KW-0548">Nucleotidyltransferase</keyword>
<evidence type="ECO:0000256" key="4">
    <source>
        <dbReference type="ARBA" id="ARBA00022490"/>
    </source>
</evidence>
<dbReference type="Gene3D" id="3.90.870.10">
    <property type="entry name" value="DHBP synthase"/>
    <property type="match status" value="1"/>
</dbReference>
<dbReference type="GO" id="GO:0005737">
    <property type="term" value="C:cytoplasm"/>
    <property type="evidence" value="ECO:0007669"/>
    <property type="project" value="UniProtKB-SubCell"/>
</dbReference>
<name>A0A291GH89_9RHOB</name>
<evidence type="ECO:0000313" key="14">
    <source>
        <dbReference type="Proteomes" id="UP000217935"/>
    </source>
</evidence>
<evidence type="ECO:0000256" key="6">
    <source>
        <dbReference type="ARBA" id="ARBA00022694"/>
    </source>
</evidence>